<keyword evidence="2" id="KW-1185">Reference proteome</keyword>
<gene>
    <name evidence="1" type="ORF">BDQ94DRAFT_144163</name>
</gene>
<evidence type="ECO:0000313" key="1">
    <source>
        <dbReference type="EMBL" id="RDH32924.1"/>
    </source>
</evidence>
<name>A0A3F3Q124_9EURO</name>
<evidence type="ECO:0000313" key="2">
    <source>
        <dbReference type="Proteomes" id="UP000253729"/>
    </source>
</evidence>
<reference evidence="1 2" key="1">
    <citation type="submission" date="2018-07" db="EMBL/GenBank/DDBJ databases">
        <title>The genomes of Aspergillus section Nigri reveals drivers in fungal speciation.</title>
        <authorList>
            <consortium name="DOE Joint Genome Institute"/>
            <person name="Vesth T.C."/>
            <person name="Nybo J."/>
            <person name="Theobald S."/>
            <person name="Brandl J."/>
            <person name="Frisvad J.C."/>
            <person name="Nielsen K.F."/>
            <person name="Lyhne E.K."/>
            <person name="Kogle M.E."/>
            <person name="Kuo A."/>
            <person name="Riley R."/>
            <person name="Clum A."/>
            <person name="Nolan M."/>
            <person name="Lipzen A."/>
            <person name="Salamov A."/>
            <person name="Henrissat B."/>
            <person name="Wiebenga A."/>
            <person name="De vries R.P."/>
            <person name="Grigoriev I.V."/>
            <person name="Mortensen U.H."/>
            <person name="Andersen M.R."/>
            <person name="Baker S.E."/>
        </authorList>
    </citation>
    <scope>NUCLEOTIDE SEQUENCE [LARGE SCALE GENOMIC DNA]</scope>
    <source>
        <strain evidence="1 2">CBS 139.54b</strain>
    </source>
</reference>
<protein>
    <submittedName>
        <fullName evidence="1">Uncharacterized protein</fullName>
    </submittedName>
</protein>
<dbReference type="GeneID" id="38134759"/>
<proteinExistence type="predicted"/>
<dbReference type="EMBL" id="KZ852048">
    <property type="protein sequence ID" value="RDH32924.1"/>
    <property type="molecule type" value="Genomic_DNA"/>
</dbReference>
<organism evidence="1 2">
    <name type="scientific">Aspergillus welwitschiae</name>
    <dbReference type="NCBI Taxonomy" id="1341132"/>
    <lineage>
        <taxon>Eukaryota</taxon>
        <taxon>Fungi</taxon>
        <taxon>Dikarya</taxon>
        <taxon>Ascomycota</taxon>
        <taxon>Pezizomycotina</taxon>
        <taxon>Eurotiomycetes</taxon>
        <taxon>Eurotiomycetidae</taxon>
        <taxon>Eurotiales</taxon>
        <taxon>Aspergillaceae</taxon>
        <taxon>Aspergillus</taxon>
        <taxon>Aspergillus subgen. Circumdati</taxon>
    </lineage>
</organism>
<dbReference type="AlphaFoldDB" id="A0A3F3Q124"/>
<accession>A0A3F3Q124</accession>
<dbReference type="Proteomes" id="UP000253729">
    <property type="component" value="Unassembled WGS sequence"/>
</dbReference>
<sequence length="77" mass="8613">MLINLVVATTTPEASTTRRRQRLRNVNPENLLEFGLYPGTYQTLLVNRFCETTSPRAPTKIDSQKTVVVNIGSIGHI</sequence>
<dbReference type="RefSeq" id="XP_026625946.1">
    <property type="nucleotide sequence ID" value="XM_026766403.1"/>
</dbReference>